<reference evidence="1 2" key="1">
    <citation type="submission" date="2020-08" db="EMBL/GenBank/DDBJ databases">
        <title>Clostridia isolated from Swiss meat.</title>
        <authorList>
            <person name="Wambui J."/>
            <person name="Stevens M.J.A."/>
            <person name="Stephan R."/>
        </authorList>
    </citation>
    <scope>NUCLEOTIDE SEQUENCE [LARGE SCALE GENOMIC DNA]</scope>
    <source>
        <strain evidence="1 2">CM001</strain>
    </source>
</reference>
<dbReference type="GO" id="GO:0004519">
    <property type="term" value="F:endonuclease activity"/>
    <property type="evidence" value="ECO:0007669"/>
    <property type="project" value="UniProtKB-KW"/>
</dbReference>
<organism evidence="1 2">
    <name type="scientific">Clostridium gasigenes</name>
    <dbReference type="NCBI Taxonomy" id="94869"/>
    <lineage>
        <taxon>Bacteria</taxon>
        <taxon>Bacillati</taxon>
        <taxon>Bacillota</taxon>
        <taxon>Clostridia</taxon>
        <taxon>Eubacteriales</taxon>
        <taxon>Clostridiaceae</taxon>
        <taxon>Clostridium</taxon>
    </lineage>
</organism>
<dbReference type="RefSeq" id="WP_185164279.1">
    <property type="nucleotide sequence ID" value="NZ_JACKWY010000004.1"/>
</dbReference>
<keyword evidence="1" id="KW-0255">Endonuclease</keyword>
<protein>
    <submittedName>
        <fullName evidence="1">HNH endonuclease</fullName>
    </submittedName>
</protein>
<evidence type="ECO:0000313" key="2">
    <source>
        <dbReference type="Proteomes" id="UP000585258"/>
    </source>
</evidence>
<comment type="caution">
    <text evidence="1">The sequence shown here is derived from an EMBL/GenBank/DDBJ whole genome shotgun (WGS) entry which is preliminary data.</text>
</comment>
<dbReference type="Proteomes" id="UP000585258">
    <property type="component" value="Unassembled WGS sequence"/>
</dbReference>
<name>A0A7X0VSN9_9CLOT</name>
<proteinExistence type="predicted"/>
<gene>
    <name evidence="1" type="ORF">H7E68_08635</name>
</gene>
<dbReference type="AlphaFoldDB" id="A0A7X0VSN9"/>
<accession>A0A7X0VSN9</accession>
<evidence type="ECO:0000313" key="1">
    <source>
        <dbReference type="EMBL" id="MBB6714796.1"/>
    </source>
</evidence>
<sequence>MSIKADGFRKEIEKLIIEAKDIGCEYIDITSGDVHRSIGGYPSSSHAMPVCCDVMYSMKKVGDEIINQPPKGKGATLTIRYKL</sequence>
<keyword evidence="1" id="KW-0378">Hydrolase</keyword>
<keyword evidence="1" id="KW-0540">Nuclease</keyword>
<dbReference type="EMBL" id="JACKWY010000004">
    <property type="protein sequence ID" value="MBB6714796.1"/>
    <property type="molecule type" value="Genomic_DNA"/>
</dbReference>